<proteinExistence type="predicted"/>
<organism evidence="1 2">
    <name type="scientific">Vagococcus elongatus</name>
    <dbReference type="NCBI Taxonomy" id="180344"/>
    <lineage>
        <taxon>Bacteria</taxon>
        <taxon>Bacillati</taxon>
        <taxon>Bacillota</taxon>
        <taxon>Bacilli</taxon>
        <taxon>Lactobacillales</taxon>
        <taxon>Enterococcaceae</taxon>
        <taxon>Vagococcus</taxon>
    </lineage>
</organism>
<dbReference type="RefSeq" id="WP_126808627.1">
    <property type="nucleotide sequence ID" value="NZ_NGKA01000008.1"/>
</dbReference>
<name>A0A430AW03_9ENTE</name>
<comment type="caution">
    <text evidence="1">The sequence shown here is derived from an EMBL/GenBank/DDBJ whole genome shotgun (WGS) entry which is preliminary data.</text>
</comment>
<evidence type="ECO:0000313" key="2">
    <source>
        <dbReference type="Proteomes" id="UP000287605"/>
    </source>
</evidence>
<keyword evidence="2" id="KW-1185">Reference proteome</keyword>
<dbReference type="AlphaFoldDB" id="A0A430AW03"/>
<gene>
    <name evidence="1" type="ORF">CBF29_06415</name>
</gene>
<sequence>MSIVLSERIGSMTKKVLEKHDGTIEEEHIQTKRGCAVINEKFTVKFLNINRNLLYEASGDSVVKAYQKLENKIAAKYHFEERSQYPYKILKSEIENITACEFENKEGKRNQTFNGFDCRLEGERVVIQVHNAANPIIIFKYLQNSPVVNMNILNVDCFRGKFNGGSYIKMIEAVKSYLGTDLSVRINEMEGYRWKK</sequence>
<protein>
    <submittedName>
        <fullName evidence="1">Uncharacterized protein</fullName>
    </submittedName>
</protein>
<dbReference type="EMBL" id="NGKA01000008">
    <property type="protein sequence ID" value="RSU12228.1"/>
    <property type="molecule type" value="Genomic_DNA"/>
</dbReference>
<reference evidence="1 2" key="1">
    <citation type="submission" date="2017-05" db="EMBL/GenBank/DDBJ databases">
        <title>Vagococcus spp. assemblies.</title>
        <authorList>
            <person name="Gulvik C.A."/>
        </authorList>
    </citation>
    <scope>NUCLEOTIDE SEQUENCE [LARGE SCALE GENOMIC DNA]</scope>
    <source>
        <strain evidence="1 2">CCUG 51432</strain>
    </source>
</reference>
<accession>A0A430AW03</accession>
<evidence type="ECO:0000313" key="1">
    <source>
        <dbReference type="EMBL" id="RSU12228.1"/>
    </source>
</evidence>
<dbReference type="Proteomes" id="UP000287605">
    <property type="component" value="Unassembled WGS sequence"/>
</dbReference>